<reference evidence="4 5" key="1">
    <citation type="submission" date="2020-04" db="EMBL/GenBank/DDBJ databases">
        <authorList>
            <person name="Wallbank WR R."/>
            <person name="Pardo Diaz C."/>
            <person name="Kozak K."/>
            <person name="Martin S."/>
            <person name="Jiggins C."/>
            <person name="Moest M."/>
            <person name="Warren A I."/>
            <person name="Byers J.R.P. K."/>
            <person name="Montejo-Kovacevich G."/>
            <person name="Yen C E."/>
        </authorList>
    </citation>
    <scope>NUCLEOTIDE SEQUENCE [LARGE SCALE GENOMIC DNA]</scope>
</reference>
<feature type="compositionally biased region" description="Basic and acidic residues" evidence="1">
    <location>
        <begin position="37"/>
        <end position="51"/>
    </location>
</feature>
<gene>
    <name evidence="2" type="ORF">APLA_LOCUS1243</name>
    <name evidence="3" type="ORF">APLA_LOCUS7933</name>
</gene>
<evidence type="ECO:0000313" key="4">
    <source>
        <dbReference type="Proteomes" id="UP000494106"/>
    </source>
</evidence>
<evidence type="ECO:0000256" key="1">
    <source>
        <dbReference type="SAM" id="MobiDB-lite"/>
    </source>
</evidence>
<dbReference type="AlphaFoldDB" id="A0A8S0YT86"/>
<feature type="region of interest" description="Disordered" evidence="1">
    <location>
        <begin position="1"/>
        <end position="71"/>
    </location>
</feature>
<protein>
    <submittedName>
        <fullName evidence="2">Uncharacterized protein</fullName>
    </submittedName>
</protein>
<keyword evidence="4" id="KW-1185">Reference proteome</keyword>
<name>A0A8S0YT86_ARCPL</name>
<evidence type="ECO:0000313" key="2">
    <source>
        <dbReference type="EMBL" id="CAB3222757.1"/>
    </source>
</evidence>
<proteinExistence type="predicted"/>
<accession>A0A8S0YT86</accession>
<organism evidence="2 4">
    <name type="scientific">Arctia plantaginis</name>
    <name type="common">Wood tiger moth</name>
    <name type="synonym">Phalaena plantaginis</name>
    <dbReference type="NCBI Taxonomy" id="874455"/>
    <lineage>
        <taxon>Eukaryota</taxon>
        <taxon>Metazoa</taxon>
        <taxon>Ecdysozoa</taxon>
        <taxon>Arthropoda</taxon>
        <taxon>Hexapoda</taxon>
        <taxon>Insecta</taxon>
        <taxon>Pterygota</taxon>
        <taxon>Neoptera</taxon>
        <taxon>Endopterygota</taxon>
        <taxon>Lepidoptera</taxon>
        <taxon>Glossata</taxon>
        <taxon>Ditrysia</taxon>
        <taxon>Noctuoidea</taxon>
        <taxon>Erebidae</taxon>
        <taxon>Arctiinae</taxon>
        <taxon>Arctia</taxon>
    </lineage>
</organism>
<evidence type="ECO:0000313" key="5">
    <source>
        <dbReference type="Proteomes" id="UP000494256"/>
    </source>
</evidence>
<dbReference type="EMBL" id="CADEBC010000100">
    <property type="protein sequence ID" value="CAB3222757.1"/>
    <property type="molecule type" value="Genomic_DNA"/>
</dbReference>
<comment type="caution">
    <text evidence="2">The sequence shown here is derived from an EMBL/GenBank/DDBJ whole genome shotgun (WGS) entry which is preliminary data.</text>
</comment>
<sequence length="71" mass="7397">METARHALNVPHASHVGQGQVAPRALHTAHPALSPEGRGDVGRGVGRDRARTSAPPAASAILSRHPGSRRK</sequence>
<dbReference type="Proteomes" id="UP000494256">
    <property type="component" value="Unassembled WGS sequence"/>
</dbReference>
<dbReference type="EMBL" id="CADEBD010000304">
    <property type="protein sequence ID" value="CAB3237879.1"/>
    <property type="molecule type" value="Genomic_DNA"/>
</dbReference>
<dbReference type="Proteomes" id="UP000494106">
    <property type="component" value="Unassembled WGS sequence"/>
</dbReference>
<evidence type="ECO:0000313" key="3">
    <source>
        <dbReference type="EMBL" id="CAB3237879.1"/>
    </source>
</evidence>